<comment type="caution">
    <text evidence="2">The sequence shown here is derived from an EMBL/GenBank/DDBJ whole genome shotgun (WGS) entry which is preliminary data.</text>
</comment>
<feature type="region of interest" description="Disordered" evidence="1">
    <location>
        <begin position="50"/>
        <end position="81"/>
    </location>
</feature>
<keyword evidence="3" id="KW-1185">Reference proteome</keyword>
<feature type="compositionally biased region" description="Basic and acidic residues" evidence="1">
    <location>
        <begin position="53"/>
        <end position="62"/>
    </location>
</feature>
<feature type="compositionally biased region" description="Polar residues" evidence="1">
    <location>
        <begin position="104"/>
        <end position="121"/>
    </location>
</feature>
<proteinExistence type="predicted"/>
<name>A0ABU7ARJ3_9TELE</name>
<sequence>MVYIQWFDVQSGEMYIRGDTESGQLCAHYNPFVPEPSKAYTPQVGGPACYEPFSDRIQRDADAPTQHSPPRVYPPPTGVRQTLLGNFKEKLSVLKVSGEDGACGSNSQSRQKTRPKASSSEPDGFRSGDRQTVGTPGKVEISLKGNWMPQPELKEDEESV</sequence>
<evidence type="ECO:0000313" key="2">
    <source>
        <dbReference type="EMBL" id="MED6240866.1"/>
    </source>
</evidence>
<gene>
    <name evidence="2" type="ORF">ATANTOWER_029818</name>
</gene>
<protein>
    <submittedName>
        <fullName evidence="2">Uncharacterized protein</fullName>
    </submittedName>
</protein>
<evidence type="ECO:0000256" key="1">
    <source>
        <dbReference type="SAM" id="MobiDB-lite"/>
    </source>
</evidence>
<dbReference type="Proteomes" id="UP001345963">
    <property type="component" value="Unassembled WGS sequence"/>
</dbReference>
<reference evidence="2 3" key="1">
    <citation type="submission" date="2021-07" db="EMBL/GenBank/DDBJ databases">
        <authorList>
            <person name="Palmer J.M."/>
        </authorList>
    </citation>
    <scope>NUCLEOTIDE SEQUENCE [LARGE SCALE GENOMIC DNA]</scope>
    <source>
        <strain evidence="2 3">AT_MEX2019</strain>
        <tissue evidence="2">Muscle</tissue>
    </source>
</reference>
<evidence type="ECO:0000313" key="3">
    <source>
        <dbReference type="Proteomes" id="UP001345963"/>
    </source>
</evidence>
<accession>A0ABU7ARJ3</accession>
<feature type="region of interest" description="Disordered" evidence="1">
    <location>
        <begin position="98"/>
        <end position="160"/>
    </location>
</feature>
<dbReference type="EMBL" id="JAHUTI010027498">
    <property type="protein sequence ID" value="MED6240866.1"/>
    <property type="molecule type" value="Genomic_DNA"/>
</dbReference>
<organism evidence="2 3">
    <name type="scientific">Ataeniobius toweri</name>
    <dbReference type="NCBI Taxonomy" id="208326"/>
    <lineage>
        <taxon>Eukaryota</taxon>
        <taxon>Metazoa</taxon>
        <taxon>Chordata</taxon>
        <taxon>Craniata</taxon>
        <taxon>Vertebrata</taxon>
        <taxon>Euteleostomi</taxon>
        <taxon>Actinopterygii</taxon>
        <taxon>Neopterygii</taxon>
        <taxon>Teleostei</taxon>
        <taxon>Neoteleostei</taxon>
        <taxon>Acanthomorphata</taxon>
        <taxon>Ovalentaria</taxon>
        <taxon>Atherinomorphae</taxon>
        <taxon>Cyprinodontiformes</taxon>
        <taxon>Goodeidae</taxon>
        <taxon>Ataeniobius</taxon>
    </lineage>
</organism>